<protein>
    <recommendedName>
        <fullName evidence="3">C1q domain-containing protein</fullName>
    </recommendedName>
</protein>
<evidence type="ECO:0000313" key="5">
    <source>
        <dbReference type="Proteomes" id="UP000005408"/>
    </source>
</evidence>
<name>A0A8W8NUU9_MAGGI</name>
<evidence type="ECO:0000313" key="4">
    <source>
        <dbReference type="EnsemblMetazoa" id="G8370.1:cds"/>
    </source>
</evidence>
<evidence type="ECO:0000256" key="1">
    <source>
        <dbReference type="ARBA" id="ARBA00004613"/>
    </source>
</evidence>
<keyword evidence="2" id="KW-0964">Secreted</keyword>
<dbReference type="PROSITE" id="PS50871">
    <property type="entry name" value="C1Q"/>
    <property type="match status" value="1"/>
</dbReference>
<dbReference type="InterPro" id="IPR001073">
    <property type="entry name" value="C1q_dom"/>
</dbReference>
<evidence type="ECO:0000259" key="3">
    <source>
        <dbReference type="PROSITE" id="PS50871"/>
    </source>
</evidence>
<proteinExistence type="predicted"/>
<dbReference type="PANTHER" id="PTHR15427:SF33">
    <property type="entry name" value="COLLAGEN IV NC1 DOMAIN-CONTAINING PROTEIN"/>
    <property type="match status" value="1"/>
</dbReference>
<dbReference type="GO" id="GO:0005581">
    <property type="term" value="C:collagen trimer"/>
    <property type="evidence" value="ECO:0007669"/>
    <property type="project" value="UniProtKB-KW"/>
</dbReference>
<organism evidence="4 5">
    <name type="scientific">Magallana gigas</name>
    <name type="common">Pacific oyster</name>
    <name type="synonym">Crassostrea gigas</name>
    <dbReference type="NCBI Taxonomy" id="29159"/>
    <lineage>
        <taxon>Eukaryota</taxon>
        <taxon>Metazoa</taxon>
        <taxon>Spiralia</taxon>
        <taxon>Lophotrochozoa</taxon>
        <taxon>Mollusca</taxon>
        <taxon>Bivalvia</taxon>
        <taxon>Autobranchia</taxon>
        <taxon>Pteriomorphia</taxon>
        <taxon>Ostreida</taxon>
        <taxon>Ostreoidea</taxon>
        <taxon>Ostreidae</taxon>
        <taxon>Magallana</taxon>
    </lineage>
</organism>
<evidence type="ECO:0000256" key="2">
    <source>
        <dbReference type="ARBA" id="ARBA00022525"/>
    </source>
</evidence>
<keyword evidence="5" id="KW-1185">Reference proteome</keyword>
<reference evidence="4" key="1">
    <citation type="submission" date="2022-08" db="UniProtKB">
        <authorList>
            <consortium name="EnsemblMetazoa"/>
        </authorList>
    </citation>
    <scope>IDENTIFICATION</scope>
    <source>
        <strain evidence="4">05x7-T-G4-1.051#20</strain>
    </source>
</reference>
<dbReference type="Pfam" id="PF00386">
    <property type="entry name" value="C1q"/>
    <property type="match status" value="1"/>
</dbReference>
<dbReference type="SUPFAM" id="SSF49842">
    <property type="entry name" value="TNF-like"/>
    <property type="match status" value="1"/>
</dbReference>
<comment type="subcellular location">
    <subcellularLocation>
        <location evidence="1">Secreted</location>
    </subcellularLocation>
</comment>
<dbReference type="EnsemblMetazoa" id="G8370.1">
    <property type="protein sequence ID" value="G8370.1:cds"/>
    <property type="gene ID" value="G8370"/>
</dbReference>
<feature type="domain" description="C1q" evidence="3">
    <location>
        <begin position="86"/>
        <end position="169"/>
    </location>
</feature>
<dbReference type="AlphaFoldDB" id="A0A8W8NUU9"/>
<dbReference type="InterPro" id="IPR008983">
    <property type="entry name" value="Tumour_necrosis_fac-like_dom"/>
</dbReference>
<dbReference type="Gene3D" id="2.60.120.40">
    <property type="match status" value="1"/>
</dbReference>
<dbReference type="PANTHER" id="PTHR15427">
    <property type="entry name" value="EMILIN ELASTIN MICROFIBRIL INTERFACE-LOCATED PROTEIN ELASTIN MICROFIBRIL INTERFACER"/>
    <property type="match status" value="1"/>
</dbReference>
<sequence length="169" mass="18545">MEITEIKTLFKSSEFEELIRTKSTLLQTNKSKTIAESDGLLLDDYKSVKTIGTNSSKPGIKQRGTASNNSGRISSKRLLLADNQPVTPNGVAFFAYLSRPEPNPGTHKTFVFDVDHTNIGGHYSHHTGVFNCPSHGVYVFSWSIYCTTGGYVFSELAVNSSPVSAKFEC</sequence>
<accession>A0A8W8NUU9</accession>
<dbReference type="Proteomes" id="UP000005408">
    <property type="component" value="Unassembled WGS sequence"/>
</dbReference>
<dbReference type="InterPro" id="IPR050392">
    <property type="entry name" value="Collagen/C1q_domain"/>
</dbReference>